<dbReference type="GO" id="GO:0005524">
    <property type="term" value="F:ATP binding"/>
    <property type="evidence" value="ECO:0007669"/>
    <property type="project" value="UniProtKB-KW"/>
</dbReference>
<organism evidence="5 6">
    <name type="scientific">Thelephora terrestris</name>
    <dbReference type="NCBI Taxonomy" id="56493"/>
    <lineage>
        <taxon>Eukaryota</taxon>
        <taxon>Fungi</taxon>
        <taxon>Dikarya</taxon>
        <taxon>Basidiomycota</taxon>
        <taxon>Agaricomycotina</taxon>
        <taxon>Agaricomycetes</taxon>
        <taxon>Thelephorales</taxon>
        <taxon>Thelephoraceae</taxon>
        <taxon>Thelephora</taxon>
    </lineage>
</organism>
<accession>A0A9P6HMC7</accession>
<name>A0A9P6HMC7_9AGAM</name>
<keyword evidence="5" id="KW-0418">Kinase</keyword>
<proteinExistence type="predicted"/>
<evidence type="ECO:0000313" key="5">
    <source>
        <dbReference type="EMBL" id="KAF9789485.1"/>
    </source>
</evidence>
<evidence type="ECO:0000256" key="3">
    <source>
        <dbReference type="SAM" id="MobiDB-lite"/>
    </source>
</evidence>
<dbReference type="PANTHER" id="PTHR44329">
    <property type="entry name" value="SERINE/THREONINE-PROTEIN KINASE TNNI3K-RELATED"/>
    <property type="match status" value="1"/>
</dbReference>
<feature type="compositionally biased region" description="Pro residues" evidence="3">
    <location>
        <begin position="425"/>
        <end position="435"/>
    </location>
</feature>
<dbReference type="InterPro" id="IPR001245">
    <property type="entry name" value="Ser-Thr/Tyr_kinase_cat_dom"/>
</dbReference>
<dbReference type="Gene3D" id="1.10.510.10">
    <property type="entry name" value="Transferase(Phosphotransferase) domain 1"/>
    <property type="match status" value="1"/>
</dbReference>
<sequence>MRMIERILGMAASSPHTKFNKGEVEDHVGEIYKLLHSLTTPSLHPGENGVNYGPVSGVTASQSGDPVPPLSADTACAHLIERTYTMHELPSLIEAVLSSDDAGDMLHNLSGDDAQNFADVMDEALETLHLSPQTRKRGLKALYRTCGRNVILPKSLHVPPCYDRQRYNGHFGDVWKGEHCGKEVAVKVIRTASYKHLEKLVGGFCKEVVTWKSLRHPNILPLLGVNMDGLHFSMVSEWMKNGNIDEFLTENPGANRLGLLVDAAMGLAYIHGQGMVHGDLKGANILIDQNHRARVADFSLLTMVSDPGSQLSSSSQLHGGTTRWMSPELIDPGIFGLKKGHRTKPSDCYAFGMVMYETISGREPFHGTSHLRAMLMALNSERPSREEEFADGLWEVMERCWARQPDNRPDIENVLRYLESVSQPREPPSEMPPPVTGGEADKSPVYTEADTDPDIEGVFRHSASVSKTPGPPSASGAAFTVAGGDANNSPGKCAQNQTPTHMLTTIFATWRASHKLLRGRLLLCLA</sequence>
<dbReference type="InterPro" id="IPR051681">
    <property type="entry name" value="Ser/Thr_Kinases-Pseudokinases"/>
</dbReference>
<evidence type="ECO:0000313" key="6">
    <source>
        <dbReference type="Proteomes" id="UP000736335"/>
    </source>
</evidence>
<keyword evidence="6" id="KW-1185">Reference proteome</keyword>
<dbReference type="EMBL" id="WIUZ02000003">
    <property type="protein sequence ID" value="KAF9789485.1"/>
    <property type="molecule type" value="Genomic_DNA"/>
</dbReference>
<keyword evidence="2" id="KW-0067">ATP-binding</keyword>
<evidence type="ECO:0000256" key="2">
    <source>
        <dbReference type="ARBA" id="ARBA00022840"/>
    </source>
</evidence>
<dbReference type="PROSITE" id="PS50011">
    <property type="entry name" value="PROTEIN_KINASE_DOM"/>
    <property type="match status" value="1"/>
</dbReference>
<dbReference type="Pfam" id="PF07714">
    <property type="entry name" value="PK_Tyr_Ser-Thr"/>
    <property type="match status" value="1"/>
</dbReference>
<evidence type="ECO:0000259" key="4">
    <source>
        <dbReference type="PROSITE" id="PS50011"/>
    </source>
</evidence>
<feature type="domain" description="Protein kinase" evidence="4">
    <location>
        <begin position="160"/>
        <end position="421"/>
    </location>
</feature>
<dbReference type="PRINTS" id="PR00109">
    <property type="entry name" value="TYRKINASE"/>
</dbReference>
<feature type="region of interest" description="Disordered" evidence="3">
    <location>
        <begin position="419"/>
        <end position="447"/>
    </location>
</feature>
<reference evidence="5" key="1">
    <citation type="journal article" date="2020" name="Nat. Commun.">
        <title>Large-scale genome sequencing of mycorrhizal fungi provides insights into the early evolution of symbiotic traits.</title>
        <authorList>
            <person name="Miyauchi S."/>
            <person name="Kiss E."/>
            <person name="Kuo A."/>
            <person name="Drula E."/>
            <person name="Kohler A."/>
            <person name="Sanchez-Garcia M."/>
            <person name="Morin E."/>
            <person name="Andreopoulos B."/>
            <person name="Barry K.W."/>
            <person name="Bonito G."/>
            <person name="Buee M."/>
            <person name="Carver A."/>
            <person name="Chen C."/>
            <person name="Cichocki N."/>
            <person name="Clum A."/>
            <person name="Culley D."/>
            <person name="Crous P.W."/>
            <person name="Fauchery L."/>
            <person name="Girlanda M."/>
            <person name="Hayes R.D."/>
            <person name="Keri Z."/>
            <person name="LaButti K."/>
            <person name="Lipzen A."/>
            <person name="Lombard V."/>
            <person name="Magnuson J."/>
            <person name="Maillard F."/>
            <person name="Murat C."/>
            <person name="Nolan M."/>
            <person name="Ohm R.A."/>
            <person name="Pangilinan J."/>
            <person name="Pereira M.F."/>
            <person name="Perotto S."/>
            <person name="Peter M."/>
            <person name="Pfister S."/>
            <person name="Riley R."/>
            <person name="Sitrit Y."/>
            <person name="Stielow J.B."/>
            <person name="Szollosi G."/>
            <person name="Zifcakova L."/>
            <person name="Stursova M."/>
            <person name="Spatafora J.W."/>
            <person name="Tedersoo L."/>
            <person name="Vaario L.M."/>
            <person name="Yamada A."/>
            <person name="Yan M."/>
            <person name="Wang P."/>
            <person name="Xu J."/>
            <person name="Bruns T."/>
            <person name="Baldrian P."/>
            <person name="Vilgalys R."/>
            <person name="Dunand C."/>
            <person name="Henrissat B."/>
            <person name="Grigoriev I.V."/>
            <person name="Hibbett D."/>
            <person name="Nagy L.G."/>
            <person name="Martin F.M."/>
        </authorList>
    </citation>
    <scope>NUCLEOTIDE SEQUENCE</scope>
    <source>
        <strain evidence="5">UH-Tt-Lm1</strain>
    </source>
</reference>
<keyword evidence="1" id="KW-0547">Nucleotide-binding</keyword>
<dbReference type="AlphaFoldDB" id="A0A9P6HMC7"/>
<evidence type="ECO:0000256" key="1">
    <source>
        <dbReference type="ARBA" id="ARBA00022741"/>
    </source>
</evidence>
<protein>
    <submittedName>
        <fullName evidence="5">Kinase-like domain-containing protein</fullName>
    </submittedName>
</protein>
<gene>
    <name evidence="5" type="ORF">BJ322DRAFT_537714</name>
</gene>
<comment type="caution">
    <text evidence="5">The sequence shown here is derived from an EMBL/GenBank/DDBJ whole genome shotgun (WGS) entry which is preliminary data.</text>
</comment>
<dbReference type="SMART" id="SM00220">
    <property type="entry name" value="S_TKc"/>
    <property type="match status" value="1"/>
</dbReference>
<dbReference type="SUPFAM" id="SSF56112">
    <property type="entry name" value="Protein kinase-like (PK-like)"/>
    <property type="match status" value="1"/>
</dbReference>
<dbReference type="GO" id="GO:0004674">
    <property type="term" value="F:protein serine/threonine kinase activity"/>
    <property type="evidence" value="ECO:0007669"/>
    <property type="project" value="TreeGrafter"/>
</dbReference>
<dbReference type="PANTHER" id="PTHR44329:SF298">
    <property type="entry name" value="MIXED LINEAGE KINASE DOMAIN-LIKE PROTEIN"/>
    <property type="match status" value="1"/>
</dbReference>
<keyword evidence="5" id="KW-0808">Transferase</keyword>
<dbReference type="InterPro" id="IPR011009">
    <property type="entry name" value="Kinase-like_dom_sf"/>
</dbReference>
<dbReference type="InterPro" id="IPR000719">
    <property type="entry name" value="Prot_kinase_dom"/>
</dbReference>
<reference evidence="5" key="2">
    <citation type="submission" date="2020-11" db="EMBL/GenBank/DDBJ databases">
        <authorList>
            <consortium name="DOE Joint Genome Institute"/>
            <person name="Kuo A."/>
            <person name="Miyauchi S."/>
            <person name="Kiss E."/>
            <person name="Drula E."/>
            <person name="Kohler A."/>
            <person name="Sanchez-Garcia M."/>
            <person name="Andreopoulos B."/>
            <person name="Barry K.W."/>
            <person name="Bonito G."/>
            <person name="Buee M."/>
            <person name="Carver A."/>
            <person name="Chen C."/>
            <person name="Cichocki N."/>
            <person name="Clum A."/>
            <person name="Culley D."/>
            <person name="Crous P.W."/>
            <person name="Fauchery L."/>
            <person name="Girlanda M."/>
            <person name="Hayes R."/>
            <person name="Keri Z."/>
            <person name="Labutti K."/>
            <person name="Lipzen A."/>
            <person name="Lombard V."/>
            <person name="Magnuson J."/>
            <person name="Maillard F."/>
            <person name="Morin E."/>
            <person name="Murat C."/>
            <person name="Nolan M."/>
            <person name="Ohm R."/>
            <person name="Pangilinan J."/>
            <person name="Pereira M."/>
            <person name="Perotto S."/>
            <person name="Peter M."/>
            <person name="Riley R."/>
            <person name="Sitrit Y."/>
            <person name="Stielow B."/>
            <person name="Szollosi G."/>
            <person name="Zifcakova L."/>
            <person name="Stursova M."/>
            <person name="Spatafora J.W."/>
            <person name="Tedersoo L."/>
            <person name="Vaario L.-M."/>
            <person name="Yamada A."/>
            <person name="Yan M."/>
            <person name="Wang P."/>
            <person name="Xu J."/>
            <person name="Bruns T."/>
            <person name="Baldrian P."/>
            <person name="Vilgalys R."/>
            <person name="Henrissat B."/>
            <person name="Grigoriev I.V."/>
            <person name="Hibbett D."/>
            <person name="Nagy L.G."/>
            <person name="Martin F.M."/>
        </authorList>
    </citation>
    <scope>NUCLEOTIDE SEQUENCE</scope>
    <source>
        <strain evidence="5">UH-Tt-Lm1</strain>
    </source>
</reference>
<dbReference type="InterPro" id="IPR008271">
    <property type="entry name" value="Ser/Thr_kinase_AS"/>
</dbReference>
<dbReference type="Proteomes" id="UP000736335">
    <property type="component" value="Unassembled WGS sequence"/>
</dbReference>
<dbReference type="PROSITE" id="PS00108">
    <property type="entry name" value="PROTEIN_KINASE_ST"/>
    <property type="match status" value="1"/>
</dbReference>
<dbReference type="OrthoDB" id="10252171at2759"/>